<reference evidence="4" key="1">
    <citation type="submission" date="2013-08" db="EMBL/GenBank/DDBJ databases">
        <authorList>
            <person name="Mendez C."/>
            <person name="Richter M."/>
            <person name="Ferrer M."/>
            <person name="Sanchez J."/>
        </authorList>
    </citation>
    <scope>NUCLEOTIDE SEQUENCE</scope>
</reference>
<evidence type="ECO:0000256" key="2">
    <source>
        <dbReference type="ARBA" id="ARBA00022980"/>
    </source>
</evidence>
<name>T1CWW1_9ZZZZ</name>
<evidence type="ECO:0000256" key="1">
    <source>
        <dbReference type="ARBA" id="ARBA00009312"/>
    </source>
</evidence>
<keyword evidence="3" id="KW-0687">Ribonucleoprotein</keyword>
<dbReference type="AlphaFoldDB" id="T1CWW1"/>
<dbReference type="SMART" id="SM01405">
    <property type="entry name" value="Ribosomal_S6e"/>
    <property type="match status" value="1"/>
</dbReference>
<dbReference type="GO" id="GO:0003735">
    <property type="term" value="F:structural constituent of ribosome"/>
    <property type="evidence" value="ECO:0007669"/>
    <property type="project" value="InterPro"/>
</dbReference>
<dbReference type="EMBL" id="AUZY01001562">
    <property type="protein sequence ID" value="EQD74540.1"/>
    <property type="molecule type" value="Genomic_DNA"/>
</dbReference>
<dbReference type="GO" id="GO:1990904">
    <property type="term" value="C:ribonucleoprotein complex"/>
    <property type="evidence" value="ECO:0007669"/>
    <property type="project" value="UniProtKB-KW"/>
</dbReference>
<proteinExistence type="inferred from homology"/>
<protein>
    <submittedName>
        <fullName evidence="4">30S ribosomal protein S6e</fullName>
    </submittedName>
</protein>
<dbReference type="Pfam" id="PF01092">
    <property type="entry name" value="Ribosomal_S6e"/>
    <property type="match status" value="1"/>
</dbReference>
<dbReference type="GO" id="GO:0006412">
    <property type="term" value="P:translation"/>
    <property type="evidence" value="ECO:0007669"/>
    <property type="project" value="InterPro"/>
</dbReference>
<dbReference type="PANTHER" id="PTHR11502">
    <property type="entry name" value="40S RIBOSOMAL PROTEIN S6"/>
    <property type="match status" value="1"/>
</dbReference>
<evidence type="ECO:0000256" key="3">
    <source>
        <dbReference type="ARBA" id="ARBA00023274"/>
    </source>
</evidence>
<dbReference type="InterPro" id="IPR001377">
    <property type="entry name" value="Ribosomal_eS6"/>
</dbReference>
<comment type="similarity">
    <text evidence="1">Belongs to the eukaryotic ribosomal protein eS6 family.</text>
</comment>
<comment type="caution">
    <text evidence="4">The sequence shown here is derived from an EMBL/GenBank/DDBJ whole genome shotgun (WGS) entry which is preliminary data.</text>
</comment>
<evidence type="ECO:0000313" key="4">
    <source>
        <dbReference type="EMBL" id="EQD74540.1"/>
    </source>
</evidence>
<sequence length="128" mass="13782">MANAVALIADPKTGKTHKREVSPENLGSLAGRKIGEELDGIFFNLPGYRLKLTGGTSVDGFAMRSDLQLSGKKRILKTYTRGKAGKDGKRKRITVRGAIVGSDISQLNLKIVQYGPNPLEGEEAKVSN</sequence>
<dbReference type="HAMAP" id="MF_00512">
    <property type="entry name" value="Ribosomal_eS6"/>
    <property type="match status" value="1"/>
</dbReference>
<reference evidence="4" key="2">
    <citation type="journal article" date="2014" name="ISME J.">
        <title>Microbial stratification in low pH oxic and suboxic macroscopic growths along an acid mine drainage.</title>
        <authorList>
            <person name="Mendez-Garcia C."/>
            <person name="Mesa V."/>
            <person name="Sprenger R.R."/>
            <person name="Richter M."/>
            <person name="Diez M.S."/>
            <person name="Solano J."/>
            <person name="Bargiela R."/>
            <person name="Golyshina O.V."/>
            <person name="Manteca A."/>
            <person name="Ramos J.L."/>
            <person name="Gallego J.R."/>
            <person name="Llorente I."/>
            <person name="Martins Dos Santos V.A."/>
            <person name="Jensen O.N."/>
            <person name="Pelaez A.I."/>
            <person name="Sanchez J."/>
            <person name="Ferrer M."/>
        </authorList>
    </citation>
    <scope>NUCLEOTIDE SEQUENCE</scope>
</reference>
<dbReference type="InterPro" id="IPR020924">
    <property type="entry name" value="Ribosomal_eS6_arc"/>
</dbReference>
<gene>
    <name evidence="4" type="ORF">B1B_02612</name>
</gene>
<accession>T1CWW1</accession>
<organism evidence="4">
    <name type="scientific">mine drainage metagenome</name>
    <dbReference type="NCBI Taxonomy" id="410659"/>
    <lineage>
        <taxon>unclassified sequences</taxon>
        <taxon>metagenomes</taxon>
        <taxon>ecological metagenomes</taxon>
    </lineage>
</organism>
<dbReference type="GO" id="GO:0005840">
    <property type="term" value="C:ribosome"/>
    <property type="evidence" value="ECO:0007669"/>
    <property type="project" value="UniProtKB-KW"/>
</dbReference>
<keyword evidence="2 4" id="KW-0689">Ribosomal protein</keyword>